<dbReference type="Pfam" id="PF07883">
    <property type="entry name" value="Cupin_2"/>
    <property type="match status" value="1"/>
</dbReference>
<feature type="region of interest" description="Disordered" evidence="1">
    <location>
        <begin position="15"/>
        <end position="34"/>
    </location>
</feature>
<dbReference type="Proteomes" id="UP000199473">
    <property type="component" value="Unassembled WGS sequence"/>
</dbReference>
<proteinExistence type="predicted"/>
<dbReference type="InterPro" id="IPR011051">
    <property type="entry name" value="RmlC_Cupin_sf"/>
</dbReference>
<accession>A0A1I4CBT1</accession>
<protein>
    <submittedName>
        <fullName evidence="3">Cupin domain-containing protein</fullName>
    </submittedName>
</protein>
<feature type="domain" description="Cupin type-2" evidence="2">
    <location>
        <begin position="22"/>
        <end position="73"/>
    </location>
</feature>
<dbReference type="OrthoDB" id="287220at2"/>
<dbReference type="SUPFAM" id="SSF51182">
    <property type="entry name" value="RmlC-like cupins"/>
    <property type="match status" value="1"/>
</dbReference>
<keyword evidence="4" id="KW-1185">Reference proteome</keyword>
<evidence type="ECO:0000256" key="1">
    <source>
        <dbReference type="SAM" id="MobiDB-lite"/>
    </source>
</evidence>
<dbReference type="AlphaFoldDB" id="A0A1I4CBT1"/>
<dbReference type="RefSeq" id="WP_092961314.1">
    <property type="nucleotide sequence ID" value="NZ_FOSQ01000007.1"/>
</dbReference>
<dbReference type="EMBL" id="FOSQ01000007">
    <property type="protein sequence ID" value="SFK78634.1"/>
    <property type="molecule type" value="Genomic_DNA"/>
</dbReference>
<dbReference type="InterPro" id="IPR013096">
    <property type="entry name" value="Cupin_2"/>
</dbReference>
<evidence type="ECO:0000259" key="2">
    <source>
        <dbReference type="Pfam" id="PF07883"/>
    </source>
</evidence>
<dbReference type="Gene3D" id="2.60.120.10">
    <property type="entry name" value="Jelly Rolls"/>
    <property type="match status" value="1"/>
</dbReference>
<dbReference type="STRING" id="1123062.SAMN02745775_107124"/>
<evidence type="ECO:0000313" key="3">
    <source>
        <dbReference type="EMBL" id="SFK78634.1"/>
    </source>
</evidence>
<organism evidence="3 4">
    <name type="scientific">Falsiroseomonas stagni DSM 19981</name>
    <dbReference type="NCBI Taxonomy" id="1123062"/>
    <lineage>
        <taxon>Bacteria</taxon>
        <taxon>Pseudomonadati</taxon>
        <taxon>Pseudomonadota</taxon>
        <taxon>Alphaproteobacteria</taxon>
        <taxon>Acetobacterales</taxon>
        <taxon>Roseomonadaceae</taxon>
        <taxon>Falsiroseomonas</taxon>
    </lineage>
</organism>
<name>A0A1I4CBT1_9PROT</name>
<evidence type="ECO:0000313" key="4">
    <source>
        <dbReference type="Proteomes" id="UP000199473"/>
    </source>
</evidence>
<sequence>MDRTAFEAALARDGYTETVERTLPPDEATPDHTHPFDARLLILSGTLTYGTGESRRAYQAGESFEVARGTLHAEIAGPAGASYLAGRRR</sequence>
<reference evidence="3 4" key="1">
    <citation type="submission" date="2016-10" db="EMBL/GenBank/DDBJ databases">
        <authorList>
            <person name="de Groot N.N."/>
        </authorList>
    </citation>
    <scope>NUCLEOTIDE SEQUENCE [LARGE SCALE GENOMIC DNA]</scope>
    <source>
        <strain evidence="3 4">DSM 19981</strain>
    </source>
</reference>
<gene>
    <name evidence="3" type="ORF">SAMN02745775_107124</name>
</gene>
<dbReference type="InterPro" id="IPR014710">
    <property type="entry name" value="RmlC-like_jellyroll"/>
</dbReference>